<dbReference type="CDD" id="cd06325">
    <property type="entry name" value="PBP1_ABC_unchar_transporter"/>
    <property type="match status" value="1"/>
</dbReference>
<dbReference type="EMBL" id="JAGZYH010000001">
    <property type="protein sequence ID" value="MBS6620565.1"/>
    <property type="molecule type" value="Genomic_DNA"/>
</dbReference>
<dbReference type="InterPro" id="IPR007487">
    <property type="entry name" value="ABC_transpt-TYRBP-like"/>
</dbReference>
<proteinExistence type="predicted"/>
<reference evidence="2" key="1">
    <citation type="submission" date="2021-02" db="EMBL/GenBank/DDBJ databases">
        <title>Infant gut strain persistence is associated with maternal origin, phylogeny, and functional potential including surface adhesion and iron acquisition.</title>
        <authorList>
            <person name="Lou Y.C."/>
        </authorList>
    </citation>
    <scope>NUCLEOTIDE SEQUENCE</scope>
    <source>
        <strain evidence="2">L2_039_000G1_dasL2_039_000G1_maxbin2.maxbin.077</strain>
    </source>
</reference>
<evidence type="ECO:0000313" key="3">
    <source>
        <dbReference type="Proteomes" id="UP000811365"/>
    </source>
</evidence>
<gene>
    <name evidence="2" type="ORF">KH315_00080</name>
</gene>
<dbReference type="InterPro" id="IPR028082">
    <property type="entry name" value="Peripla_BP_I"/>
</dbReference>
<dbReference type="Proteomes" id="UP000811365">
    <property type="component" value="Unassembled WGS sequence"/>
</dbReference>
<feature type="chain" id="PRO_5038388543" evidence="1">
    <location>
        <begin position="35"/>
        <end position="342"/>
    </location>
</feature>
<name>A0A9E1DRV4_9FIRM</name>
<evidence type="ECO:0000256" key="1">
    <source>
        <dbReference type="SAM" id="SignalP"/>
    </source>
</evidence>
<dbReference type="Pfam" id="PF04392">
    <property type="entry name" value="ABC_sub_bind"/>
    <property type="match status" value="1"/>
</dbReference>
<dbReference type="InterPro" id="IPR006311">
    <property type="entry name" value="TAT_signal"/>
</dbReference>
<dbReference type="PANTHER" id="PTHR35271:SF1">
    <property type="entry name" value="ABC TRANSPORTER, SUBSTRATE-BINDING LIPOPROTEIN"/>
    <property type="match status" value="1"/>
</dbReference>
<dbReference type="SUPFAM" id="SSF53822">
    <property type="entry name" value="Periplasmic binding protein-like I"/>
    <property type="match status" value="1"/>
</dbReference>
<sequence>MRKITRRSFLAAAAVCGAAAALTACGGSSASSTAASSVASSAAAGSAAASGDSYTIGICQLVQHAALDAATQGFEDALTAELGDNVKFDFQNAQGDSATCATIANGFVSSGVDLIMANATPALQAAQSATNEIPVLGTSVTEYGVALGLTDFSGTVGGNISGTSDLAPLDQQADMIVEWMPDAKKVGLLYCSAEANSQYQVDEVQKYLEAKGLTATQYAFSDSNDLSSVCQKAADENDALYVPTDNTVAANTGIVDGICRPAKKPVFAGEEGICSGCGVATLSISYYDLGYTTGEMAVKILKGESNVSDMPIEYTDVTKKYNKTICDDLGLTVPEGYEAIEG</sequence>
<organism evidence="2 3">
    <name type="scientific">Faecalibacterium prausnitzii</name>
    <dbReference type="NCBI Taxonomy" id="853"/>
    <lineage>
        <taxon>Bacteria</taxon>
        <taxon>Bacillati</taxon>
        <taxon>Bacillota</taxon>
        <taxon>Clostridia</taxon>
        <taxon>Eubacteriales</taxon>
        <taxon>Oscillospiraceae</taxon>
        <taxon>Faecalibacterium</taxon>
    </lineage>
</organism>
<dbReference type="PANTHER" id="PTHR35271">
    <property type="entry name" value="ABC TRANSPORTER, SUBSTRATE-BINDING LIPOPROTEIN-RELATED"/>
    <property type="match status" value="1"/>
</dbReference>
<dbReference type="PROSITE" id="PS51257">
    <property type="entry name" value="PROKAR_LIPOPROTEIN"/>
    <property type="match status" value="1"/>
</dbReference>
<dbReference type="AlphaFoldDB" id="A0A9E1DRV4"/>
<dbReference type="PROSITE" id="PS51318">
    <property type="entry name" value="TAT"/>
    <property type="match status" value="1"/>
</dbReference>
<protein>
    <submittedName>
        <fullName evidence="2">ABC transporter substrate-binding protein</fullName>
    </submittedName>
</protein>
<feature type="signal peptide" evidence="1">
    <location>
        <begin position="1"/>
        <end position="34"/>
    </location>
</feature>
<keyword evidence="1" id="KW-0732">Signal</keyword>
<comment type="caution">
    <text evidence="2">The sequence shown here is derived from an EMBL/GenBank/DDBJ whole genome shotgun (WGS) entry which is preliminary data.</text>
</comment>
<accession>A0A9E1DRV4</accession>
<evidence type="ECO:0000313" key="2">
    <source>
        <dbReference type="EMBL" id="MBS6620565.1"/>
    </source>
</evidence>
<dbReference type="Gene3D" id="3.40.50.2300">
    <property type="match status" value="2"/>
</dbReference>